<keyword evidence="12" id="KW-1185">Reference proteome</keyword>
<evidence type="ECO:0000313" key="12">
    <source>
        <dbReference type="Proteomes" id="UP000834106"/>
    </source>
</evidence>
<dbReference type="EMBL" id="OU503044">
    <property type="protein sequence ID" value="CAI9768731.1"/>
    <property type="molecule type" value="Genomic_DNA"/>
</dbReference>
<dbReference type="SUPFAM" id="SSF46785">
    <property type="entry name" value="Winged helix' DNA-binding domain"/>
    <property type="match status" value="1"/>
</dbReference>
<feature type="compositionally biased region" description="Basic residues" evidence="9">
    <location>
        <begin position="346"/>
        <end position="364"/>
    </location>
</feature>
<dbReference type="GO" id="GO:0005829">
    <property type="term" value="C:cytosol"/>
    <property type="evidence" value="ECO:0007669"/>
    <property type="project" value="UniProtKB-ARBA"/>
</dbReference>
<evidence type="ECO:0000256" key="9">
    <source>
        <dbReference type="SAM" id="MobiDB-lite"/>
    </source>
</evidence>
<dbReference type="GO" id="GO:0008312">
    <property type="term" value="F:7S RNA binding"/>
    <property type="evidence" value="ECO:0007669"/>
    <property type="project" value="InterPro"/>
</dbReference>
<dbReference type="FunFam" id="3.30.720.10:FF:000001">
    <property type="entry name" value="Signal recognition particle 9 kDa protein"/>
    <property type="match status" value="1"/>
</dbReference>
<dbReference type="InterPro" id="IPR036388">
    <property type="entry name" value="WH-like_DNA-bd_sf"/>
</dbReference>
<evidence type="ECO:0000313" key="11">
    <source>
        <dbReference type="EMBL" id="CAI9768731.1"/>
    </source>
</evidence>
<dbReference type="InterPro" id="IPR039432">
    <property type="entry name" value="SRP9_dom"/>
</dbReference>
<comment type="function">
    <text evidence="8">Component of the signal recognition particle (SRP) complex, a ribonucleoprotein complex that mediates the cotranslational targeting of secretory and membrane proteins to the endoplasmic reticulum (ER). SRP9 together with SRP14 and the Alu portion of the SRP RNA, constitutes the elongation arrest domain of SRP. The complex of SRP9 and SRP14 is required for SRP RNA binding.</text>
</comment>
<dbReference type="Pfam" id="PF00538">
    <property type="entry name" value="Linker_histone"/>
    <property type="match status" value="1"/>
</dbReference>
<feature type="domain" description="H15" evidence="10">
    <location>
        <begin position="155"/>
        <end position="224"/>
    </location>
</feature>
<evidence type="ECO:0000256" key="4">
    <source>
        <dbReference type="ARBA" id="ARBA00022490"/>
    </source>
</evidence>
<accession>A0AAD2DYQ6</accession>
<name>A0AAD2DYQ6_9LAMI</name>
<dbReference type="InterPro" id="IPR036390">
    <property type="entry name" value="WH_DNA-bd_sf"/>
</dbReference>
<keyword evidence="6" id="KW-0733">Signal recognition particle</keyword>
<sequence>MVYITSWDDFVEKSVQLFRADPEKTRYGMKYRHCDGKLVLKVTDDKECIKFKTDQAQDAKKMEKLNNIFFTLMARGPEVDISEILNFPHLVIVLRFGISIMATEEPVLPMEVVAEPVADEPTGEENHPAETTKSRKTTTKKEPKPKNAAAVLRKRNPPYLEMIEDAIVTLKDRTGSSQYAITKFIEEKQKNLAANFKRLLLVQLKKLVASGRLVKHKASYKLPPARSSAPKPASTAPVKKKTVPVAKPKAAAVKTTTGKKAIPSKAKPKPKAVAAKPKPSAKAKPAAKPKAVAAPKAKAAAKRKAVAKPKTEKKPPAKVARTSTRSTPGKKAAAPAAAKRASARSVKPKGVKSPAKKVAKKGKK</sequence>
<proteinExistence type="inferred from homology"/>
<feature type="compositionally biased region" description="Low complexity" evidence="9">
    <location>
        <begin position="288"/>
        <end position="298"/>
    </location>
</feature>
<comment type="similarity">
    <text evidence="2">Belongs to the SRP9 family.</text>
</comment>
<dbReference type="GO" id="GO:0006334">
    <property type="term" value="P:nucleosome assembly"/>
    <property type="evidence" value="ECO:0007669"/>
    <property type="project" value="InterPro"/>
</dbReference>
<feature type="region of interest" description="Disordered" evidence="9">
    <location>
        <begin position="221"/>
        <end position="364"/>
    </location>
</feature>
<feature type="compositionally biased region" description="Basic and acidic residues" evidence="9">
    <location>
        <begin position="124"/>
        <end position="145"/>
    </location>
</feature>
<keyword evidence="7" id="KW-0687">Ribonucleoprotein</keyword>
<dbReference type="SUPFAM" id="SSF54762">
    <property type="entry name" value="Signal recognition particle alu RNA binding heterodimer, SRP9/14"/>
    <property type="match status" value="1"/>
</dbReference>
<dbReference type="PANTHER" id="PTHR12834">
    <property type="entry name" value="SIGNAL RECOGNITION PARTICLE 9 KDA PROTEIN"/>
    <property type="match status" value="1"/>
</dbReference>
<dbReference type="Pfam" id="PF05486">
    <property type="entry name" value="SRP9-21"/>
    <property type="match status" value="1"/>
</dbReference>
<dbReference type="InterPro" id="IPR039914">
    <property type="entry name" value="SRP9-like"/>
</dbReference>
<dbReference type="GO" id="GO:0006614">
    <property type="term" value="P:SRP-dependent cotranslational protein targeting to membrane"/>
    <property type="evidence" value="ECO:0007669"/>
    <property type="project" value="InterPro"/>
</dbReference>
<dbReference type="CDD" id="cd00073">
    <property type="entry name" value="H15"/>
    <property type="match status" value="1"/>
</dbReference>
<dbReference type="Gene3D" id="3.30.720.10">
    <property type="entry name" value="Signal recognition particle alu RNA binding heterodimer, srp9/1"/>
    <property type="match status" value="1"/>
</dbReference>
<feature type="compositionally biased region" description="Low complexity" evidence="9">
    <location>
        <begin position="221"/>
        <end position="278"/>
    </location>
</feature>
<keyword evidence="5" id="KW-0694">RNA-binding</keyword>
<feature type="region of interest" description="Disordered" evidence="9">
    <location>
        <begin position="118"/>
        <end position="148"/>
    </location>
</feature>
<dbReference type="PANTHER" id="PTHR12834:SF12">
    <property type="entry name" value="SIGNAL RECOGNITION PARTICLE 9 KDA PROTEIN"/>
    <property type="match status" value="1"/>
</dbReference>
<dbReference type="InterPro" id="IPR005818">
    <property type="entry name" value="Histone_H1/H5_H15"/>
</dbReference>
<gene>
    <name evidence="11" type="ORF">FPE_LOCUS16161</name>
</gene>
<dbReference type="Proteomes" id="UP000834106">
    <property type="component" value="Chromosome 9"/>
</dbReference>
<keyword evidence="4" id="KW-0963">Cytoplasm</keyword>
<evidence type="ECO:0000256" key="2">
    <source>
        <dbReference type="ARBA" id="ARBA00009193"/>
    </source>
</evidence>
<dbReference type="InterPro" id="IPR009018">
    <property type="entry name" value="Signal_recog_particle_SRP9/14"/>
</dbReference>
<protein>
    <recommendedName>
        <fullName evidence="3">Signal recognition particle 9 kDa protein</fullName>
    </recommendedName>
</protein>
<evidence type="ECO:0000256" key="7">
    <source>
        <dbReference type="ARBA" id="ARBA00023274"/>
    </source>
</evidence>
<evidence type="ECO:0000259" key="10">
    <source>
        <dbReference type="PROSITE" id="PS51504"/>
    </source>
</evidence>
<dbReference type="PROSITE" id="PS51504">
    <property type="entry name" value="H15"/>
    <property type="match status" value="1"/>
</dbReference>
<evidence type="ECO:0000256" key="5">
    <source>
        <dbReference type="ARBA" id="ARBA00022884"/>
    </source>
</evidence>
<evidence type="ECO:0000256" key="8">
    <source>
        <dbReference type="ARBA" id="ARBA00045462"/>
    </source>
</evidence>
<dbReference type="Gene3D" id="1.10.10.10">
    <property type="entry name" value="Winged helix-like DNA-binding domain superfamily/Winged helix DNA-binding domain"/>
    <property type="match status" value="1"/>
</dbReference>
<comment type="subcellular location">
    <subcellularLocation>
        <location evidence="1">Cytoplasm</location>
    </subcellularLocation>
</comment>
<dbReference type="GO" id="GO:0000786">
    <property type="term" value="C:nucleosome"/>
    <property type="evidence" value="ECO:0007669"/>
    <property type="project" value="InterPro"/>
</dbReference>
<evidence type="ECO:0000256" key="3">
    <source>
        <dbReference type="ARBA" id="ARBA00020414"/>
    </source>
</evidence>
<dbReference type="GO" id="GO:0005786">
    <property type="term" value="C:signal recognition particle, endoplasmic reticulum targeting"/>
    <property type="evidence" value="ECO:0007669"/>
    <property type="project" value="UniProtKB-KW"/>
</dbReference>
<dbReference type="SMART" id="SM00526">
    <property type="entry name" value="H15"/>
    <property type="match status" value="1"/>
</dbReference>
<dbReference type="GO" id="GO:0003677">
    <property type="term" value="F:DNA binding"/>
    <property type="evidence" value="ECO:0007669"/>
    <property type="project" value="InterPro"/>
</dbReference>
<reference evidence="11" key="1">
    <citation type="submission" date="2023-05" db="EMBL/GenBank/DDBJ databases">
        <authorList>
            <person name="Huff M."/>
        </authorList>
    </citation>
    <scope>NUCLEOTIDE SEQUENCE</scope>
</reference>
<evidence type="ECO:0000256" key="6">
    <source>
        <dbReference type="ARBA" id="ARBA00023135"/>
    </source>
</evidence>
<organism evidence="11 12">
    <name type="scientific">Fraxinus pennsylvanica</name>
    <dbReference type="NCBI Taxonomy" id="56036"/>
    <lineage>
        <taxon>Eukaryota</taxon>
        <taxon>Viridiplantae</taxon>
        <taxon>Streptophyta</taxon>
        <taxon>Embryophyta</taxon>
        <taxon>Tracheophyta</taxon>
        <taxon>Spermatophyta</taxon>
        <taxon>Magnoliopsida</taxon>
        <taxon>eudicotyledons</taxon>
        <taxon>Gunneridae</taxon>
        <taxon>Pentapetalae</taxon>
        <taxon>asterids</taxon>
        <taxon>lamiids</taxon>
        <taxon>Lamiales</taxon>
        <taxon>Oleaceae</taxon>
        <taxon>Oleeae</taxon>
        <taxon>Fraxinus</taxon>
    </lineage>
</organism>
<feature type="compositionally biased region" description="Low complexity" evidence="9">
    <location>
        <begin position="330"/>
        <end position="345"/>
    </location>
</feature>
<dbReference type="AlphaFoldDB" id="A0AAD2DYQ6"/>
<evidence type="ECO:0000256" key="1">
    <source>
        <dbReference type="ARBA" id="ARBA00004496"/>
    </source>
</evidence>